<dbReference type="EnsemblMetazoa" id="SMAR005258-RA">
    <property type="protein sequence ID" value="SMAR005258-PA"/>
    <property type="gene ID" value="SMAR005258"/>
</dbReference>
<dbReference type="PANTHER" id="PTHR11439:SF483">
    <property type="entry name" value="PEPTIDE SYNTHASE GLIP-LIKE, PUTATIVE (AFU_ORTHOLOGUE AFUA_3G12920)-RELATED"/>
    <property type="match status" value="1"/>
</dbReference>
<evidence type="ECO:0000313" key="3">
    <source>
        <dbReference type="Proteomes" id="UP000014500"/>
    </source>
</evidence>
<evidence type="ECO:0008006" key="4">
    <source>
        <dbReference type="Google" id="ProtNLM"/>
    </source>
</evidence>
<dbReference type="eggNOG" id="KOG0017">
    <property type="taxonomic scope" value="Eukaryota"/>
</dbReference>
<dbReference type="HOGENOM" id="CLU_531370_0_0_1"/>
<name>T1IVQ7_STRMM</name>
<dbReference type="STRING" id="126957.T1IVQ7"/>
<feature type="compositionally biased region" description="Basic and acidic residues" evidence="1">
    <location>
        <begin position="28"/>
        <end position="37"/>
    </location>
</feature>
<dbReference type="CDD" id="cd09272">
    <property type="entry name" value="RNase_HI_RT_Ty1"/>
    <property type="match status" value="1"/>
</dbReference>
<keyword evidence="3" id="KW-1185">Reference proteome</keyword>
<evidence type="ECO:0000256" key="1">
    <source>
        <dbReference type="SAM" id="MobiDB-lite"/>
    </source>
</evidence>
<protein>
    <recommendedName>
        <fullName evidence="4">Reverse transcriptase Ty1/copia-type domain-containing protein</fullName>
    </recommendedName>
</protein>
<feature type="compositionally biased region" description="Acidic residues" evidence="1">
    <location>
        <begin position="77"/>
        <end position="89"/>
    </location>
</feature>
<feature type="region of interest" description="Disordered" evidence="1">
    <location>
        <begin position="28"/>
        <end position="143"/>
    </location>
</feature>
<feature type="compositionally biased region" description="Low complexity" evidence="1">
    <location>
        <begin position="63"/>
        <end position="75"/>
    </location>
</feature>
<dbReference type="Proteomes" id="UP000014500">
    <property type="component" value="Unassembled WGS sequence"/>
</dbReference>
<dbReference type="EMBL" id="AFFK01019747">
    <property type="status" value="NOT_ANNOTATED_CDS"/>
    <property type="molecule type" value="Genomic_DNA"/>
</dbReference>
<accession>T1IVQ7</accession>
<organism evidence="2 3">
    <name type="scientific">Strigamia maritima</name>
    <name type="common">European centipede</name>
    <name type="synonym">Geophilus maritimus</name>
    <dbReference type="NCBI Taxonomy" id="126957"/>
    <lineage>
        <taxon>Eukaryota</taxon>
        <taxon>Metazoa</taxon>
        <taxon>Ecdysozoa</taxon>
        <taxon>Arthropoda</taxon>
        <taxon>Myriapoda</taxon>
        <taxon>Chilopoda</taxon>
        <taxon>Pleurostigmophora</taxon>
        <taxon>Geophilomorpha</taxon>
        <taxon>Linotaeniidae</taxon>
        <taxon>Strigamia</taxon>
    </lineage>
</organism>
<sequence>MGVLDSYALGTRGYRVWDPATDRIIETKHDTDQHLDPIGDASSAWPKHISDSSDDNSSDTEYSPSSASTGSSVSSEDAFEDMDSPDEEVSPTPSPSHTLPGSPPRPAKSILRQPVSGSPWAREPPSMHPESAEDVSDVDSCPAPDPSLALDALTAFKWRLEGGSSIYRDWRQEEHLRKSNPGVAKRVDVYYYPTAVIRLRSINNVDDYCLHVGIPFDAARFNFRSIERHPEIDYSKVTARQVHFTARDPLSYSEAMKSAESKQWTDAVDEELSTFKFDIVDLGRVKSLLGIDFVHEADKVFMSQTAYIHKLASTYHLVPNKLVKVPVTVGSLLFLASRTKPDILYSVIVLSQYSGAHTRGVPIVWSCKKQSSVAFSTMEAKFVAMVNCVREIYWLCSVFDMCPIFNYVITPIVYSDAMSSVQFTQNNVENSRTKHICVKYQWLREWHRKDFFNVLKIPALSFVNRWHCFMVQEAVASCSPESVTSQPTTHCMLLSQPAKMAVLMSKWLMRILR</sequence>
<reference evidence="2" key="2">
    <citation type="submission" date="2015-02" db="UniProtKB">
        <authorList>
            <consortium name="EnsemblMetazoa"/>
        </authorList>
    </citation>
    <scope>IDENTIFICATION</scope>
</reference>
<dbReference type="PhylomeDB" id="T1IVQ7"/>
<dbReference type="AlphaFoldDB" id="T1IVQ7"/>
<proteinExistence type="predicted"/>
<dbReference type="PANTHER" id="PTHR11439">
    <property type="entry name" value="GAG-POL-RELATED RETROTRANSPOSON"/>
    <property type="match status" value="1"/>
</dbReference>
<evidence type="ECO:0000313" key="2">
    <source>
        <dbReference type="EnsemblMetazoa" id="SMAR005258-PA"/>
    </source>
</evidence>
<dbReference type="Gene3D" id="3.30.890.10">
    <property type="entry name" value="Methyl-cpg-binding Protein 2, Chain A"/>
    <property type="match status" value="1"/>
</dbReference>
<reference evidence="3" key="1">
    <citation type="submission" date="2011-05" db="EMBL/GenBank/DDBJ databases">
        <authorList>
            <person name="Richards S.R."/>
            <person name="Qu J."/>
            <person name="Jiang H."/>
            <person name="Jhangiani S.N."/>
            <person name="Agravi P."/>
            <person name="Goodspeed R."/>
            <person name="Gross S."/>
            <person name="Mandapat C."/>
            <person name="Jackson L."/>
            <person name="Mathew T."/>
            <person name="Pu L."/>
            <person name="Thornton R."/>
            <person name="Saada N."/>
            <person name="Wilczek-Boney K.B."/>
            <person name="Lee S."/>
            <person name="Kovar C."/>
            <person name="Wu Y."/>
            <person name="Scherer S.E."/>
            <person name="Worley K.C."/>
            <person name="Muzny D.M."/>
            <person name="Gibbs R."/>
        </authorList>
    </citation>
    <scope>NUCLEOTIDE SEQUENCE</scope>
    <source>
        <strain evidence="3">Brora</strain>
    </source>
</reference>